<dbReference type="Proteomes" id="UP000324897">
    <property type="component" value="Unassembled WGS sequence"/>
</dbReference>
<gene>
    <name evidence="2" type="ORF">EJB05_17315</name>
</gene>
<name>A0A5J9VIR5_9POAL</name>
<dbReference type="AlphaFoldDB" id="A0A5J9VIR5"/>
<comment type="caution">
    <text evidence="2">The sequence shown here is derived from an EMBL/GenBank/DDBJ whole genome shotgun (WGS) entry which is preliminary data.</text>
</comment>
<accession>A0A5J9VIR5</accession>
<evidence type="ECO:0000313" key="2">
    <source>
        <dbReference type="EMBL" id="TVU35427.1"/>
    </source>
</evidence>
<evidence type="ECO:0000313" key="3">
    <source>
        <dbReference type="Proteomes" id="UP000324897"/>
    </source>
</evidence>
<dbReference type="Gramene" id="TVU35427">
    <property type="protein sequence ID" value="TVU35427"/>
    <property type="gene ID" value="EJB05_17315"/>
</dbReference>
<feature type="non-terminal residue" evidence="2">
    <location>
        <position position="1"/>
    </location>
</feature>
<evidence type="ECO:0000256" key="1">
    <source>
        <dbReference type="SAM" id="MobiDB-lite"/>
    </source>
</evidence>
<dbReference type="OrthoDB" id="2789670at2759"/>
<dbReference type="EMBL" id="RWGY01000009">
    <property type="protein sequence ID" value="TVU35427.1"/>
    <property type="molecule type" value="Genomic_DNA"/>
</dbReference>
<feature type="compositionally biased region" description="Low complexity" evidence="1">
    <location>
        <begin position="28"/>
        <end position="37"/>
    </location>
</feature>
<organism evidence="2 3">
    <name type="scientific">Eragrostis curvula</name>
    <name type="common">weeping love grass</name>
    <dbReference type="NCBI Taxonomy" id="38414"/>
    <lineage>
        <taxon>Eukaryota</taxon>
        <taxon>Viridiplantae</taxon>
        <taxon>Streptophyta</taxon>
        <taxon>Embryophyta</taxon>
        <taxon>Tracheophyta</taxon>
        <taxon>Spermatophyta</taxon>
        <taxon>Magnoliopsida</taxon>
        <taxon>Liliopsida</taxon>
        <taxon>Poales</taxon>
        <taxon>Poaceae</taxon>
        <taxon>PACMAD clade</taxon>
        <taxon>Chloridoideae</taxon>
        <taxon>Eragrostideae</taxon>
        <taxon>Eragrostidinae</taxon>
        <taxon>Eragrostis</taxon>
    </lineage>
</organism>
<sequence>MDRNLHTYFASLSSPSALAPRWRSLSAPRSWPASSAPHCDTSTPIKSGEPVDVGRQMFLNTMNVLTSTMWGSTIGSENERAAVGREFRLLVGEITGLLG</sequence>
<proteinExistence type="predicted"/>
<feature type="region of interest" description="Disordered" evidence="1">
    <location>
        <begin position="28"/>
        <end position="50"/>
    </location>
</feature>
<reference evidence="2 3" key="1">
    <citation type="journal article" date="2019" name="Sci. Rep.">
        <title>A high-quality genome of Eragrostis curvula grass provides insights into Poaceae evolution and supports new strategies to enhance forage quality.</title>
        <authorList>
            <person name="Carballo J."/>
            <person name="Santos B.A.C.M."/>
            <person name="Zappacosta D."/>
            <person name="Garbus I."/>
            <person name="Selva J.P."/>
            <person name="Gallo C.A."/>
            <person name="Diaz A."/>
            <person name="Albertini E."/>
            <person name="Caccamo M."/>
            <person name="Echenique V."/>
        </authorList>
    </citation>
    <scope>NUCLEOTIDE SEQUENCE [LARGE SCALE GENOMIC DNA]</scope>
    <source>
        <strain evidence="3">cv. Victoria</strain>
        <tissue evidence="2">Leaf</tissue>
    </source>
</reference>
<protein>
    <submittedName>
        <fullName evidence="2">Uncharacterized protein</fullName>
    </submittedName>
</protein>
<keyword evidence="3" id="KW-1185">Reference proteome</keyword>